<comment type="caution">
    <text evidence="11">The sequence shown here is derived from an EMBL/GenBank/DDBJ whole genome shotgun (WGS) entry which is preliminary data.</text>
</comment>
<feature type="binding site" evidence="7">
    <location>
        <begin position="753"/>
        <end position="754"/>
    </location>
    <ligand>
        <name>ATP</name>
        <dbReference type="ChEBI" id="CHEBI:30616"/>
    </ligand>
</feature>
<sequence length="981" mass="98848">MSTASLALRSQATAVAHVGPSHQSASGPLLQLHTQQQQPQAPQPQAPQPQAPQPPHLLAPSSPEAASGWAGQASTRGGGWGGGGAGDESPAAAVLAGGLPSPMAPHDAAHAAYALIRCLSTSDFAGGGGGGPAAAPVVAPAAAFASSPYAQAAAAAQQQQHPPWRRDLIYGGWGAETAASSPCLASGGMSGGSVSAGVTSASACSAADASRQAFRQLQQPRPDAAADAARWLLGSSGGGGGGSHSSGGGGGGRGGAPLFAPAGSSAAGFRSGLQQAGTPIASPLLLSSADRNPSLQQQLEAQQQQQQQQQPHQGRVSLASVLAAAAGPGPVATSPTAQLGVSQHASPRVPLAAGGPISENAGSSSAAPSPAAASPPPARPPLMLPARQPSMAQQQTRPSAISAAAALPAKLKRFLRSARATLSPSSNASVTTTIAGAAPSPLGPASAAARARKAAYTPPEGAPQQQQQSQQQQAVAAPLPQWHQLHPAPPQAVAAPAAAGRAPAPAPTPLVASLRAQAAAAATARASDLTPRAEAASSAAWMLDGARGAADGVGASAAAAQATQAAAHSAVAQQAAVAAPVPAPAASATAAASGRPALMLCMSAALPPGMKRDSWSLYDYDVEKRLSKGASSAVYKATCKHTGMDVALKVYFLELLPDAVKHMVVRELEIHSSAVHPNIIQLYAAFETEKHVVLVMEYASRGDLYGIQRATAEHPFGRRQDEGRVVSVVLRPLLAALAFLHSRGICHRDIKPENVLFTSNWQLKLADFGVSIDLGRERAVTRAGTTCYMAPEVVRCPLKHRPEDNKNDPRLAYGTACDIWAVGVLAYELLVGFTPLAAARTSRFAGDDLCSVTLSEVGATGEGVEGSAHGGAGNYGAAHGGGSGGGDRVALMFPGSASAACRGFVGWCLATRPEERPTALQLVSRAGAGAGAGWVEGWAACGVAYARVCRVSRARAAWASWHHAWILPPSMAAYSALDAEL</sequence>
<evidence type="ECO:0000313" key="12">
    <source>
        <dbReference type="Proteomes" id="UP000650467"/>
    </source>
</evidence>
<evidence type="ECO:0000313" key="11">
    <source>
        <dbReference type="EMBL" id="KAG2433389.1"/>
    </source>
</evidence>
<organism evidence="11 12">
    <name type="scientific">Chlamydomonas incerta</name>
    <dbReference type="NCBI Taxonomy" id="51695"/>
    <lineage>
        <taxon>Eukaryota</taxon>
        <taxon>Viridiplantae</taxon>
        <taxon>Chlorophyta</taxon>
        <taxon>core chlorophytes</taxon>
        <taxon>Chlorophyceae</taxon>
        <taxon>CS clade</taxon>
        <taxon>Chlamydomonadales</taxon>
        <taxon>Chlamydomonadaceae</taxon>
        <taxon>Chlamydomonas</taxon>
    </lineage>
</organism>
<dbReference type="InterPro" id="IPR011009">
    <property type="entry name" value="Kinase-like_dom_sf"/>
</dbReference>
<dbReference type="AlphaFoldDB" id="A0A835SUE7"/>
<evidence type="ECO:0000256" key="3">
    <source>
        <dbReference type="ARBA" id="ARBA00022741"/>
    </source>
</evidence>
<feature type="active site" description="Proton acceptor" evidence="6">
    <location>
        <position position="749"/>
    </location>
</feature>
<evidence type="ECO:0000256" key="7">
    <source>
        <dbReference type="PIRSR" id="PIRSR630616-2"/>
    </source>
</evidence>
<feature type="binding site" evidence="7">
    <location>
        <position position="649"/>
    </location>
    <ligand>
        <name>ATP</name>
        <dbReference type="ChEBI" id="CHEBI:30616"/>
    </ligand>
</feature>
<keyword evidence="2" id="KW-0808">Transferase</keyword>
<keyword evidence="5 7" id="KW-0067">ATP-binding</keyword>
<dbReference type="Gene3D" id="1.10.510.10">
    <property type="entry name" value="Transferase(Phosphotransferase) domain 1"/>
    <property type="match status" value="1"/>
</dbReference>
<protein>
    <recommendedName>
        <fullName evidence="10">Protein kinase domain-containing protein</fullName>
    </recommendedName>
</protein>
<dbReference type="Proteomes" id="UP000650467">
    <property type="component" value="Unassembled WGS sequence"/>
</dbReference>
<feature type="region of interest" description="Disordered" evidence="9">
    <location>
        <begin position="1"/>
        <end position="88"/>
    </location>
</feature>
<feature type="binding site" evidence="7">
    <location>
        <position position="767"/>
    </location>
    <ligand>
        <name>ATP</name>
        <dbReference type="ChEBI" id="CHEBI:30616"/>
    </ligand>
</feature>
<reference evidence="11" key="1">
    <citation type="journal article" date="2020" name="bioRxiv">
        <title>Comparative genomics of Chlamydomonas.</title>
        <authorList>
            <person name="Craig R.J."/>
            <person name="Hasan A.R."/>
            <person name="Ness R.W."/>
            <person name="Keightley P.D."/>
        </authorList>
    </citation>
    <scope>NUCLEOTIDE SEQUENCE</scope>
    <source>
        <strain evidence="11">SAG 7.73</strain>
    </source>
</reference>
<evidence type="ECO:0000259" key="10">
    <source>
        <dbReference type="PROSITE" id="PS50011"/>
    </source>
</evidence>
<dbReference type="InterPro" id="IPR000719">
    <property type="entry name" value="Prot_kinase_dom"/>
</dbReference>
<evidence type="ECO:0000256" key="4">
    <source>
        <dbReference type="ARBA" id="ARBA00022777"/>
    </source>
</evidence>
<feature type="compositionally biased region" description="Polar residues" evidence="9">
    <location>
        <begin position="420"/>
        <end position="434"/>
    </location>
</feature>
<feature type="region of interest" description="Disordered" evidence="9">
    <location>
        <begin position="420"/>
        <end position="506"/>
    </location>
</feature>
<feature type="compositionally biased region" description="Low complexity" evidence="9">
    <location>
        <begin position="28"/>
        <end position="40"/>
    </location>
</feature>
<keyword evidence="3 7" id="KW-0547">Nucleotide-binding</keyword>
<dbReference type="GO" id="GO:0004674">
    <property type="term" value="F:protein serine/threonine kinase activity"/>
    <property type="evidence" value="ECO:0007669"/>
    <property type="project" value="UniProtKB-KW"/>
</dbReference>
<evidence type="ECO:0000256" key="2">
    <source>
        <dbReference type="ARBA" id="ARBA00022679"/>
    </source>
</evidence>
<feature type="region of interest" description="Disordered" evidence="9">
    <location>
        <begin position="293"/>
        <end position="400"/>
    </location>
</feature>
<feature type="compositionally biased region" description="Gly residues" evidence="9">
    <location>
        <begin position="76"/>
        <end position="86"/>
    </location>
</feature>
<gene>
    <name evidence="11" type="ORF">HXX76_008449</name>
</gene>
<dbReference type="SUPFAM" id="SSF56112">
    <property type="entry name" value="Protein kinase-like (PK-like)"/>
    <property type="match status" value="1"/>
</dbReference>
<feature type="compositionally biased region" description="Low complexity" evidence="9">
    <location>
        <begin position="435"/>
        <end position="481"/>
    </location>
</feature>
<dbReference type="EMBL" id="JAEHOC010000019">
    <property type="protein sequence ID" value="KAG2433389.1"/>
    <property type="molecule type" value="Genomic_DNA"/>
</dbReference>
<keyword evidence="12" id="KW-1185">Reference proteome</keyword>
<keyword evidence="1" id="KW-0723">Serine/threonine-protein kinase</keyword>
<keyword evidence="4" id="KW-0418">Kinase</keyword>
<evidence type="ECO:0000256" key="5">
    <source>
        <dbReference type="ARBA" id="ARBA00022840"/>
    </source>
</evidence>
<evidence type="ECO:0000256" key="8">
    <source>
        <dbReference type="PIRSR" id="PIRSR630616-3"/>
    </source>
</evidence>
<evidence type="ECO:0000256" key="1">
    <source>
        <dbReference type="ARBA" id="ARBA00022527"/>
    </source>
</evidence>
<evidence type="ECO:0000256" key="9">
    <source>
        <dbReference type="SAM" id="MobiDB-lite"/>
    </source>
</evidence>
<dbReference type="Gene3D" id="3.30.200.20">
    <property type="entry name" value="Phosphorylase Kinase, domain 1"/>
    <property type="match status" value="1"/>
</dbReference>
<feature type="binding site" evidence="7">
    <location>
        <begin position="697"/>
        <end position="699"/>
    </location>
    <ligand>
        <name>ATP</name>
        <dbReference type="ChEBI" id="CHEBI:30616"/>
    </ligand>
</feature>
<dbReference type="PANTHER" id="PTHR24350">
    <property type="entry name" value="SERINE/THREONINE-PROTEIN KINASE IAL-RELATED"/>
    <property type="match status" value="1"/>
</dbReference>
<feature type="compositionally biased region" description="Low complexity" evidence="9">
    <location>
        <begin position="361"/>
        <end position="372"/>
    </location>
</feature>
<feature type="compositionally biased region" description="Polar residues" evidence="9">
    <location>
        <begin position="1"/>
        <end position="13"/>
    </location>
</feature>
<dbReference type="InterPro" id="IPR030616">
    <property type="entry name" value="Aur-like"/>
</dbReference>
<dbReference type="InterPro" id="IPR008271">
    <property type="entry name" value="Ser/Thr_kinase_AS"/>
</dbReference>
<feature type="compositionally biased region" description="Low complexity" evidence="9">
    <location>
        <begin position="296"/>
        <end position="337"/>
    </location>
</feature>
<feature type="compositionally biased region" description="Gly residues" evidence="9">
    <location>
        <begin position="235"/>
        <end position="255"/>
    </location>
</feature>
<dbReference type="OrthoDB" id="4062651at2759"/>
<dbReference type="GO" id="GO:0005524">
    <property type="term" value="F:ATP binding"/>
    <property type="evidence" value="ECO:0007669"/>
    <property type="project" value="UniProtKB-KW"/>
</dbReference>
<feature type="compositionally biased region" description="Pro residues" evidence="9">
    <location>
        <begin position="373"/>
        <end position="383"/>
    </location>
</feature>
<accession>A0A835SUE7</accession>
<feature type="cross-link" description="Glycyl lysine isopeptide (Lys-Gly) (interchain with G-Cter in SUMO2)" evidence="8">
    <location>
        <position position="751"/>
    </location>
</feature>
<dbReference type="Pfam" id="PF00069">
    <property type="entry name" value="Pkinase"/>
    <property type="match status" value="1"/>
</dbReference>
<name>A0A835SUE7_CHLIN</name>
<feature type="region of interest" description="Disordered" evidence="9">
    <location>
        <begin position="232"/>
        <end position="259"/>
    </location>
</feature>
<feature type="compositionally biased region" description="Pro residues" evidence="9">
    <location>
        <begin position="41"/>
        <end position="57"/>
    </location>
</feature>
<dbReference type="PROSITE" id="PS00108">
    <property type="entry name" value="PROTEIN_KINASE_ST"/>
    <property type="match status" value="1"/>
</dbReference>
<proteinExistence type="predicted"/>
<feature type="compositionally biased region" description="Low complexity" evidence="9">
    <location>
        <begin position="491"/>
        <end position="503"/>
    </location>
</feature>
<dbReference type="FunFam" id="3.30.200.20:FF:000042">
    <property type="entry name" value="Aurora kinase A"/>
    <property type="match status" value="1"/>
</dbReference>
<dbReference type="SMART" id="SM00220">
    <property type="entry name" value="S_TKc"/>
    <property type="match status" value="1"/>
</dbReference>
<feature type="domain" description="Protein kinase" evidence="10">
    <location>
        <begin position="620"/>
        <end position="935"/>
    </location>
</feature>
<dbReference type="PROSITE" id="PS50011">
    <property type="entry name" value="PROTEIN_KINASE_DOM"/>
    <property type="match status" value="1"/>
</dbReference>
<evidence type="ECO:0000256" key="6">
    <source>
        <dbReference type="PIRSR" id="PIRSR630616-1"/>
    </source>
</evidence>